<evidence type="ECO:0008006" key="3">
    <source>
        <dbReference type="Google" id="ProtNLM"/>
    </source>
</evidence>
<reference evidence="1 2" key="1">
    <citation type="submission" date="2011-10" db="EMBL/GenBank/DDBJ databases">
        <authorList>
            <person name="Genoscope - CEA"/>
        </authorList>
    </citation>
    <scope>NUCLEOTIDE SEQUENCE [LARGE SCALE GENOMIC DNA]</scope>
    <source>
        <strain evidence="1 2">RCC 1105</strain>
    </source>
</reference>
<dbReference type="Pfam" id="PF02681">
    <property type="entry name" value="DUF212"/>
    <property type="match status" value="1"/>
</dbReference>
<dbReference type="OrthoDB" id="1716650at2759"/>
<dbReference type="EMBL" id="FO082270">
    <property type="protein sequence ID" value="CCO66570.1"/>
    <property type="molecule type" value="Genomic_DNA"/>
</dbReference>
<dbReference type="PANTHER" id="PTHR31446">
    <property type="entry name" value="ACID PHOSPHATASE/VANADIUM-DEPENDENT HALOPEROXIDASE-RELATED PROTEIN"/>
    <property type="match status" value="1"/>
</dbReference>
<dbReference type="Proteomes" id="UP000198341">
    <property type="component" value="Chromosome 9"/>
</dbReference>
<proteinExistence type="predicted"/>
<dbReference type="InterPro" id="IPR003832">
    <property type="entry name" value="DUF212"/>
</dbReference>
<dbReference type="AlphaFoldDB" id="K8F3B8"/>
<evidence type="ECO:0000313" key="1">
    <source>
        <dbReference type="EMBL" id="CCO66570.1"/>
    </source>
</evidence>
<dbReference type="RefSeq" id="XP_007511010.1">
    <property type="nucleotide sequence ID" value="XM_007510948.1"/>
</dbReference>
<dbReference type="PANTHER" id="PTHR31446:SF29">
    <property type="entry name" value="ACID PHOSPHATASE_VANADIUM-DEPENDENT HALOPEROXIDASE-RELATED PROTEIN"/>
    <property type="match status" value="1"/>
</dbReference>
<organism evidence="1 2">
    <name type="scientific">Bathycoccus prasinos</name>
    <dbReference type="NCBI Taxonomy" id="41875"/>
    <lineage>
        <taxon>Eukaryota</taxon>
        <taxon>Viridiplantae</taxon>
        <taxon>Chlorophyta</taxon>
        <taxon>Mamiellophyceae</taxon>
        <taxon>Mamiellales</taxon>
        <taxon>Bathycoccaceae</taxon>
        <taxon>Bathycoccus</taxon>
    </lineage>
</organism>
<accession>K8F3B8</accession>
<dbReference type="GeneID" id="19013816"/>
<evidence type="ECO:0000313" key="2">
    <source>
        <dbReference type="Proteomes" id="UP000198341"/>
    </source>
</evidence>
<gene>
    <name evidence="1" type="ORF">Bathy09g03090</name>
</gene>
<sequence length="93" mass="9502">MGNLAKGASSLVGSPALVAAMLSFTIAQICKVFTHYHTHGKVDWGRLVGSGGMPSSHTALVVGLTTAIGLKDALDSSIFALCLVFSLVVSVSL</sequence>
<keyword evidence="2" id="KW-1185">Reference proteome</keyword>
<name>K8F3B8_9CHLO</name>
<protein>
    <recommendedName>
        <fullName evidence="3">Acid phosphatase/vanadium-dependent haloperoxidase-related protein</fullName>
    </recommendedName>
</protein>
<dbReference type="KEGG" id="bpg:Bathy09g03090"/>
<dbReference type="STRING" id="41875.K8F3B8"/>